<proteinExistence type="predicted"/>
<reference evidence="3 4" key="1">
    <citation type="submission" date="2019-01" db="EMBL/GenBank/DDBJ databases">
        <title>Nocardioides guangzhouensis sp. nov., an actinobacterium isolated from soil.</title>
        <authorList>
            <person name="Fu Y."/>
            <person name="Cai Y."/>
            <person name="Lin Z."/>
            <person name="Chen P."/>
        </authorList>
    </citation>
    <scope>NUCLEOTIDE SEQUENCE [LARGE SCALE GENOMIC DNA]</scope>
    <source>
        <strain evidence="3 4">NBRC 105384</strain>
    </source>
</reference>
<dbReference type="AlphaFoldDB" id="A0A4Q5JA88"/>
<evidence type="ECO:0000259" key="2">
    <source>
        <dbReference type="Pfam" id="PF03061"/>
    </source>
</evidence>
<evidence type="ECO:0000313" key="3">
    <source>
        <dbReference type="EMBL" id="RYU15650.1"/>
    </source>
</evidence>
<dbReference type="RefSeq" id="WP_129984933.1">
    <property type="nucleotide sequence ID" value="NZ_SDPU01000001.1"/>
</dbReference>
<protein>
    <submittedName>
        <fullName evidence="3">PaaI family thioesterase</fullName>
    </submittedName>
</protein>
<dbReference type="EMBL" id="SDPU01000001">
    <property type="protein sequence ID" value="RYU15650.1"/>
    <property type="molecule type" value="Genomic_DNA"/>
</dbReference>
<dbReference type="CDD" id="cd03443">
    <property type="entry name" value="PaaI_thioesterase"/>
    <property type="match status" value="1"/>
</dbReference>
<evidence type="ECO:0000256" key="1">
    <source>
        <dbReference type="ARBA" id="ARBA00022801"/>
    </source>
</evidence>
<dbReference type="Gene3D" id="3.10.129.10">
    <property type="entry name" value="Hotdog Thioesterase"/>
    <property type="match status" value="1"/>
</dbReference>
<dbReference type="OrthoDB" id="9813282at2"/>
<feature type="domain" description="Thioesterase" evidence="2">
    <location>
        <begin position="77"/>
        <end position="149"/>
    </location>
</feature>
<dbReference type="InterPro" id="IPR006683">
    <property type="entry name" value="Thioestr_dom"/>
</dbReference>
<accession>A0A4Q5JA88</accession>
<evidence type="ECO:0000313" key="4">
    <source>
        <dbReference type="Proteomes" id="UP000291189"/>
    </source>
</evidence>
<keyword evidence="1" id="KW-0378">Hydrolase</keyword>
<gene>
    <name evidence="3" type="ORF">ETU37_00590</name>
</gene>
<dbReference type="InterPro" id="IPR003736">
    <property type="entry name" value="PAAI_dom"/>
</dbReference>
<dbReference type="NCBIfam" id="TIGR00369">
    <property type="entry name" value="unchar_dom_1"/>
    <property type="match status" value="1"/>
</dbReference>
<dbReference type="InterPro" id="IPR029069">
    <property type="entry name" value="HotDog_dom_sf"/>
</dbReference>
<dbReference type="GO" id="GO:0016289">
    <property type="term" value="F:acyl-CoA hydrolase activity"/>
    <property type="evidence" value="ECO:0007669"/>
    <property type="project" value="UniProtKB-ARBA"/>
</dbReference>
<dbReference type="Proteomes" id="UP000291189">
    <property type="component" value="Unassembled WGS sequence"/>
</dbReference>
<sequence length="162" mass="17364">MTTGGLDKLDQPALDRPAARVDPDALAALARSAAADPAWEFGSFFLSRFLQLGISYDDAEQTCTVVLPYGAHLCNPQGSVHGGIVTTALDISMGHLCKKYLSAAVTIEMQMRFFRPLTGDATCTGRLVRAGRRIVHLESRMTDADGKLTALGTGSWHRLDAG</sequence>
<keyword evidence="4" id="KW-1185">Reference proteome</keyword>
<dbReference type="Pfam" id="PF03061">
    <property type="entry name" value="4HBT"/>
    <property type="match status" value="1"/>
</dbReference>
<name>A0A4Q5JA88_9ACTN</name>
<dbReference type="SUPFAM" id="SSF54637">
    <property type="entry name" value="Thioesterase/thiol ester dehydrase-isomerase"/>
    <property type="match status" value="1"/>
</dbReference>
<organism evidence="3 4">
    <name type="scientific">Nocardioides iriomotensis</name>
    <dbReference type="NCBI Taxonomy" id="715784"/>
    <lineage>
        <taxon>Bacteria</taxon>
        <taxon>Bacillati</taxon>
        <taxon>Actinomycetota</taxon>
        <taxon>Actinomycetes</taxon>
        <taxon>Propionibacteriales</taxon>
        <taxon>Nocardioidaceae</taxon>
        <taxon>Nocardioides</taxon>
    </lineage>
</organism>
<comment type="caution">
    <text evidence="3">The sequence shown here is derived from an EMBL/GenBank/DDBJ whole genome shotgun (WGS) entry which is preliminary data.</text>
</comment>